<keyword evidence="4" id="KW-0378">Hydrolase</keyword>
<evidence type="ECO:0000313" key="9">
    <source>
        <dbReference type="EnsemblPlants" id="QL06p037463:mrna"/>
    </source>
</evidence>
<dbReference type="FunFam" id="3.40.50.1700:FF:000001">
    <property type="entry name" value="probable beta-D-xylosidase 2"/>
    <property type="match status" value="1"/>
</dbReference>
<name>A0A7N2LXS6_QUELO</name>
<dbReference type="InterPro" id="IPR017853">
    <property type="entry name" value="GH"/>
</dbReference>
<dbReference type="SUPFAM" id="SSF51445">
    <property type="entry name" value="(Trans)glycosidases"/>
    <property type="match status" value="1"/>
</dbReference>
<dbReference type="AlphaFoldDB" id="A0A7N2LXS6"/>
<dbReference type="EMBL" id="LRBV02000006">
    <property type="status" value="NOT_ANNOTATED_CDS"/>
    <property type="molecule type" value="Genomic_DNA"/>
</dbReference>
<dbReference type="PANTHER" id="PTHR42721">
    <property type="entry name" value="SUGAR HYDROLASE-RELATED"/>
    <property type="match status" value="1"/>
</dbReference>
<evidence type="ECO:0000259" key="8">
    <source>
        <dbReference type="SMART" id="SM01217"/>
    </source>
</evidence>
<dbReference type="InParanoid" id="A0A7N2LXS6"/>
<keyword evidence="10" id="KW-1185">Reference proteome</keyword>
<dbReference type="GO" id="GO:0046556">
    <property type="term" value="F:alpha-L-arabinofuranosidase activity"/>
    <property type="evidence" value="ECO:0007669"/>
    <property type="project" value="TreeGrafter"/>
</dbReference>
<dbReference type="SMART" id="SM01217">
    <property type="entry name" value="Fn3_like"/>
    <property type="match status" value="1"/>
</dbReference>
<dbReference type="InterPro" id="IPR026891">
    <property type="entry name" value="Fn3-like"/>
</dbReference>
<dbReference type="GO" id="GO:0045493">
    <property type="term" value="P:xylan catabolic process"/>
    <property type="evidence" value="ECO:0007669"/>
    <property type="project" value="InterPro"/>
</dbReference>
<dbReference type="InterPro" id="IPR002772">
    <property type="entry name" value="Glyco_hydro_3_C"/>
</dbReference>
<dbReference type="InterPro" id="IPR036881">
    <property type="entry name" value="Glyco_hydro_3_C_sf"/>
</dbReference>
<feature type="chain" id="PRO_5029810732" description="Fibronectin type III-like domain-containing protein" evidence="7">
    <location>
        <begin position="22"/>
        <end position="790"/>
    </location>
</feature>
<dbReference type="InterPro" id="IPR044993">
    <property type="entry name" value="BXL"/>
</dbReference>
<dbReference type="Pfam" id="PF00933">
    <property type="entry name" value="Glyco_hydro_3"/>
    <property type="match status" value="1"/>
</dbReference>
<evidence type="ECO:0000256" key="7">
    <source>
        <dbReference type="SAM" id="SignalP"/>
    </source>
</evidence>
<dbReference type="InterPro" id="IPR013783">
    <property type="entry name" value="Ig-like_fold"/>
</dbReference>
<dbReference type="GO" id="GO:0005576">
    <property type="term" value="C:extracellular region"/>
    <property type="evidence" value="ECO:0007669"/>
    <property type="project" value="UniProtKB-SubCell"/>
</dbReference>
<reference evidence="9 10" key="1">
    <citation type="journal article" date="2016" name="G3 (Bethesda)">
        <title>First Draft Assembly and Annotation of the Genome of a California Endemic Oak Quercus lobata Nee (Fagaceae).</title>
        <authorList>
            <person name="Sork V.L."/>
            <person name="Fitz-Gibbon S.T."/>
            <person name="Puiu D."/>
            <person name="Crepeau M."/>
            <person name="Gugger P.F."/>
            <person name="Sherman R."/>
            <person name="Stevens K."/>
            <person name="Langley C.H."/>
            <person name="Pellegrini M."/>
            <person name="Salzberg S.L."/>
        </authorList>
    </citation>
    <scope>NUCLEOTIDE SEQUENCE [LARGE SCALE GENOMIC DNA]</scope>
    <source>
        <strain evidence="9 10">cv. SW786</strain>
    </source>
</reference>
<dbReference type="Gene3D" id="2.60.40.10">
    <property type="entry name" value="Immunoglobulins"/>
    <property type="match status" value="1"/>
</dbReference>
<keyword evidence="5" id="KW-0325">Glycoprotein</keyword>
<evidence type="ECO:0000256" key="1">
    <source>
        <dbReference type="ARBA" id="ARBA00004613"/>
    </source>
</evidence>
<dbReference type="OrthoDB" id="47059at2759"/>
<dbReference type="FunFam" id="3.20.20.300:FF:000004">
    <property type="entry name" value="probable beta-D-xylosidase 7"/>
    <property type="match status" value="1"/>
</dbReference>
<proteinExistence type="predicted"/>
<dbReference type="EnsemblPlants" id="QL06p037463:mrna">
    <property type="protein sequence ID" value="QL06p037463:mrna"/>
    <property type="gene ID" value="QL06p037463"/>
</dbReference>
<evidence type="ECO:0000256" key="3">
    <source>
        <dbReference type="ARBA" id="ARBA00022729"/>
    </source>
</evidence>
<keyword evidence="2" id="KW-0964">Secreted</keyword>
<evidence type="ECO:0000256" key="6">
    <source>
        <dbReference type="ARBA" id="ARBA00023295"/>
    </source>
</evidence>
<reference evidence="9" key="2">
    <citation type="submission" date="2021-01" db="UniProtKB">
        <authorList>
            <consortium name="EnsemblPlants"/>
        </authorList>
    </citation>
    <scope>IDENTIFICATION</scope>
</reference>
<dbReference type="OMA" id="HMAIGTT"/>
<dbReference type="PANTHER" id="PTHR42721:SF1">
    <property type="entry name" value="BETA-D-XYLOSIDASE 6-RELATED"/>
    <property type="match status" value="1"/>
</dbReference>
<dbReference type="InterPro" id="IPR001764">
    <property type="entry name" value="Glyco_hydro_3_N"/>
</dbReference>
<gene>
    <name evidence="9" type="primary">LOC115995199</name>
</gene>
<dbReference type="GO" id="GO:0031222">
    <property type="term" value="P:arabinan catabolic process"/>
    <property type="evidence" value="ECO:0007669"/>
    <property type="project" value="TreeGrafter"/>
</dbReference>
<dbReference type="KEGG" id="qlo:115995199"/>
<dbReference type="Pfam" id="PF01915">
    <property type="entry name" value="Glyco_hydro_3_C"/>
    <property type="match status" value="1"/>
</dbReference>
<evidence type="ECO:0000256" key="5">
    <source>
        <dbReference type="ARBA" id="ARBA00023180"/>
    </source>
</evidence>
<dbReference type="InterPro" id="IPR036962">
    <property type="entry name" value="Glyco_hydro_3_N_sf"/>
</dbReference>
<dbReference type="Proteomes" id="UP000594261">
    <property type="component" value="Chromosome 6"/>
</dbReference>
<organism evidence="9 10">
    <name type="scientific">Quercus lobata</name>
    <name type="common">Valley oak</name>
    <dbReference type="NCBI Taxonomy" id="97700"/>
    <lineage>
        <taxon>Eukaryota</taxon>
        <taxon>Viridiplantae</taxon>
        <taxon>Streptophyta</taxon>
        <taxon>Embryophyta</taxon>
        <taxon>Tracheophyta</taxon>
        <taxon>Spermatophyta</taxon>
        <taxon>Magnoliopsida</taxon>
        <taxon>eudicotyledons</taxon>
        <taxon>Gunneridae</taxon>
        <taxon>Pentapetalae</taxon>
        <taxon>rosids</taxon>
        <taxon>fabids</taxon>
        <taxon>Fagales</taxon>
        <taxon>Fagaceae</taxon>
        <taxon>Quercus</taxon>
    </lineage>
</organism>
<comment type="subcellular location">
    <subcellularLocation>
        <location evidence="1">Secreted</location>
    </subcellularLocation>
</comment>
<keyword evidence="3 7" id="KW-0732">Signal</keyword>
<protein>
    <recommendedName>
        <fullName evidence="8">Fibronectin type III-like domain-containing protein</fullName>
    </recommendedName>
</protein>
<feature type="signal peptide" evidence="7">
    <location>
        <begin position="1"/>
        <end position="21"/>
    </location>
</feature>
<evidence type="ECO:0000313" key="10">
    <source>
        <dbReference type="Proteomes" id="UP000594261"/>
    </source>
</evidence>
<dbReference type="GO" id="GO:0009044">
    <property type="term" value="F:xylan 1,4-beta-xylosidase activity"/>
    <property type="evidence" value="ECO:0007669"/>
    <property type="project" value="InterPro"/>
</dbReference>
<dbReference type="Gene3D" id="3.40.50.1700">
    <property type="entry name" value="Glycoside hydrolase family 3 C-terminal domain"/>
    <property type="match status" value="1"/>
</dbReference>
<sequence length="790" mass="86812">MRSQQRFVLFVFLLFLQFCSSISTSNPHPEFPCKPHHHNSYPFCNTSLPITTRAQSLLALLTLPEKIQQLTNNFTGIKRLGIPAYEWWSESLHGIATNGPGVSFSGTIPSATNFPQVLGTVASFNRSLWFSIGSAIAVEARAMYNVGQAGLTFWAPTINIFRDPRWGRGQETPGEDPMVASAYAVEFVRGFQGGKWKGQRRDGSGWKRVLKGDDGSERLMVSACCKHFNAYDLEKWHNFSRYSFNAVVSKQDLEDTYQPPFRSCIQQGKASCLMCSYNAINGVPACARGDLLQKARSEWDFNGYITSDCDAVATVFEYQNYTKTAEDAVADVLKAGTDINCGTYMLRNTKSAIEKGKVKEADIDRALLNLFLVQLRLGLFDGDPRKGKFGKLGPQDVCNSKHKTLALEAARQGIVLLKNDKKFLPLDKNVVNSIAVIGPMANNASLLGGGYTGIPCNPKSLSEGFQAYIKKTSYAKGCFNVSCDLDNGFDEAVRTAKEADFVIIVAGLDLSQETEDHDRVSLLLPGKQKALVSSVAAASKKPVILVLTGGGPLDVSFAEEDPCIASILWIGYPGEAGGKALAEVIFGDYNPGGRLPMTWYPEAFTSIPMNDMNLRADPSRDYPGRTYRFYTGYSVYGFGQGLSYTNYTYKFLSAPNKISLSGSLKSDSSKNVLHKVGDELGFIQIDEVESCNSLRFSVQISVMNLGDMDGSHVVMLFSEVPKKFKGTPVKQLVGFNRVHTLSHGSTKTSILVDPCQHLSFANDHGKMILPLGKHKLMLGDLEHFISIETN</sequence>
<dbReference type="Pfam" id="PF14310">
    <property type="entry name" value="Fn3-like"/>
    <property type="match status" value="1"/>
</dbReference>
<dbReference type="GeneID" id="115995199"/>
<keyword evidence="6" id="KW-0326">Glycosidase</keyword>
<dbReference type="SUPFAM" id="SSF52279">
    <property type="entry name" value="Beta-D-glucan exohydrolase, C-terminal domain"/>
    <property type="match status" value="1"/>
</dbReference>
<evidence type="ECO:0000256" key="4">
    <source>
        <dbReference type="ARBA" id="ARBA00022801"/>
    </source>
</evidence>
<accession>A0A7N2LXS6</accession>
<dbReference type="Gene3D" id="3.20.20.300">
    <property type="entry name" value="Glycoside hydrolase, family 3, N-terminal domain"/>
    <property type="match status" value="1"/>
</dbReference>
<evidence type="ECO:0000256" key="2">
    <source>
        <dbReference type="ARBA" id="ARBA00022525"/>
    </source>
</evidence>
<dbReference type="FunCoup" id="A0A7N2LXS6">
    <property type="interactions" value="1211"/>
</dbReference>
<dbReference type="RefSeq" id="XP_030975521.1">
    <property type="nucleotide sequence ID" value="XM_031119661.1"/>
</dbReference>
<dbReference type="Gramene" id="QL06p037463:mrna">
    <property type="protein sequence ID" value="QL06p037463:mrna"/>
    <property type="gene ID" value="QL06p037463"/>
</dbReference>
<feature type="domain" description="Fibronectin type III-like" evidence="8">
    <location>
        <begin position="712"/>
        <end position="782"/>
    </location>
</feature>